<evidence type="ECO:0000259" key="2">
    <source>
        <dbReference type="Pfam" id="PF07859"/>
    </source>
</evidence>
<dbReference type="InterPro" id="IPR029058">
    <property type="entry name" value="AB_hydrolase_fold"/>
</dbReference>
<evidence type="ECO:0000313" key="3">
    <source>
        <dbReference type="EMBL" id="GAA5113869.1"/>
    </source>
</evidence>
<dbReference type="Gene3D" id="3.40.50.1820">
    <property type="entry name" value="alpha/beta hydrolase"/>
    <property type="match status" value="1"/>
</dbReference>
<proteinExistence type="predicted"/>
<keyword evidence="4" id="KW-1185">Reference proteome</keyword>
<reference evidence="4" key="1">
    <citation type="journal article" date="2019" name="Int. J. Syst. Evol. Microbiol.">
        <title>The Global Catalogue of Microorganisms (GCM) 10K type strain sequencing project: providing services to taxonomists for standard genome sequencing and annotation.</title>
        <authorList>
            <consortium name="The Broad Institute Genomics Platform"/>
            <consortium name="The Broad Institute Genome Sequencing Center for Infectious Disease"/>
            <person name="Wu L."/>
            <person name="Ma J."/>
        </authorList>
    </citation>
    <scope>NUCLEOTIDE SEQUENCE [LARGE SCALE GENOMIC DNA]</scope>
    <source>
        <strain evidence="4">JCM 18302</strain>
    </source>
</reference>
<keyword evidence="1 3" id="KW-0378">Hydrolase</keyword>
<dbReference type="InterPro" id="IPR013094">
    <property type="entry name" value="AB_hydrolase_3"/>
</dbReference>
<evidence type="ECO:0000256" key="1">
    <source>
        <dbReference type="ARBA" id="ARBA00022801"/>
    </source>
</evidence>
<gene>
    <name evidence="3" type="ORF">GCM10023320_10120</name>
</gene>
<comment type="caution">
    <text evidence="3">The sequence shown here is derived from an EMBL/GenBank/DDBJ whole genome shotgun (WGS) entry which is preliminary data.</text>
</comment>
<dbReference type="RefSeq" id="WP_345603582.1">
    <property type="nucleotide sequence ID" value="NZ_BAABJO010000003.1"/>
</dbReference>
<name>A0ABP9NI28_9PSEU</name>
<dbReference type="PANTHER" id="PTHR48081">
    <property type="entry name" value="AB HYDROLASE SUPERFAMILY PROTEIN C4A8.06C"/>
    <property type="match status" value="1"/>
</dbReference>
<protein>
    <submittedName>
        <fullName evidence="3">Alpha/beta hydrolase</fullName>
    </submittedName>
</protein>
<feature type="domain" description="Alpha/beta hydrolase fold-3" evidence="2">
    <location>
        <begin position="82"/>
        <end position="282"/>
    </location>
</feature>
<dbReference type="Proteomes" id="UP001500804">
    <property type="component" value="Unassembled WGS sequence"/>
</dbReference>
<accession>A0ABP9NI28</accession>
<dbReference type="InterPro" id="IPR050300">
    <property type="entry name" value="GDXG_lipolytic_enzyme"/>
</dbReference>
<evidence type="ECO:0000313" key="4">
    <source>
        <dbReference type="Proteomes" id="UP001500804"/>
    </source>
</evidence>
<organism evidence="3 4">
    <name type="scientific">Pseudonocardia adelaidensis</name>
    <dbReference type="NCBI Taxonomy" id="648754"/>
    <lineage>
        <taxon>Bacteria</taxon>
        <taxon>Bacillati</taxon>
        <taxon>Actinomycetota</taxon>
        <taxon>Actinomycetes</taxon>
        <taxon>Pseudonocardiales</taxon>
        <taxon>Pseudonocardiaceae</taxon>
        <taxon>Pseudonocardia</taxon>
    </lineage>
</organism>
<sequence>MPLDPQFRTVIDQLTAGGALPLVRATGQETRSHYRSLAMARRGAGYSPETVGKVADDVVDGPAGPVPVRVYTPVEDRGRVVTYLHGGGWVVGDLDTHDPVCRRVANAVGATLVAVDYRLAPEHPYPAPLDDTMAALAWTADRYPGRRHVVAGDSAGASLAAGAALRARDEKGPGLAAQLLVYPAADPSMGMPSMRENGEGYFLTRADMAWFYDQYLPTRAQRAAPLIDLLRAPDLAGLPPAVVATAEFDPLRDEGDAYAERLRAAGVEVRHVPGPGLIHGYFAFLGVVAEADARSREVLGALDDLLG</sequence>
<dbReference type="PANTHER" id="PTHR48081:SF8">
    <property type="entry name" value="ALPHA_BETA HYDROLASE FOLD-3 DOMAIN-CONTAINING PROTEIN-RELATED"/>
    <property type="match status" value="1"/>
</dbReference>
<dbReference type="EMBL" id="BAABJO010000003">
    <property type="protein sequence ID" value="GAA5113869.1"/>
    <property type="molecule type" value="Genomic_DNA"/>
</dbReference>
<dbReference type="Pfam" id="PF07859">
    <property type="entry name" value="Abhydrolase_3"/>
    <property type="match status" value="1"/>
</dbReference>
<dbReference type="SUPFAM" id="SSF53474">
    <property type="entry name" value="alpha/beta-Hydrolases"/>
    <property type="match status" value="1"/>
</dbReference>
<dbReference type="GO" id="GO:0016787">
    <property type="term" value="F:hydrolase activity"/>
    <property type="evidence" value="ECO:0007669"/>
    <property type="project" value="UniProtKB-KW"/>
</dbReference>